<dbReference type="InterPro" id="IPR029058">
    <property type="entry name" value="AB_hydrolase_fold"/>
</dbReference>
<dbReference type="EMBL" id="JABMOJ010000171">
    <property type="protein sequence ID" value="NQV64649.1"/>
    <property type="molecule type" value="Genomic_DNA"/>
</dbReference>
<name>A0A973A7E8_9GAMM</name>
<dbReference type="Pfam" id="PF00561">
    <property type="entry name" value="Abhydrolase_1"/>
    <property type="match status" value="1"/>
</dbReference>
<feature type="domain" description="AB hydrolase-1" evidence="1">
    <location>
        <begin position="45"/>
        <end position="310"/>
    </location>
</feature>
<dbReference type="InterPro" id="IPR050266">
    <property type="entry name" value="AB_hydrolase_sf"/>
</dbReference>
<reference evidence="2" key="1">
    <citation type="submission" date="2020-05" db="EMBL/GenBank/DDBJ databases">
        <title>Sulfur intermediates as new biogeochemical hubs in an aquatic model microbial ecosystem.</title>
        <authorList>
            <person name="Vigneron A."/>
        </authorList>
    </citation>
    <scope>NUCLEOTIDE SEQUENCE</scope>
    <source>
        <strain evidence="2">Bin.250</strain>
    </source>
</reference>
<keyword evidence="2" id="KW-0378">Hydrolase</keyword>
<evidence type="ECO:0000313" key="2">
    <source>
        <dbReference type="EMBL" id="NQV64649.1"/>
    </source>
</evidence>
<protein>
    <submittedName>
        <fullName evidence="2">Alpha/beta fold hydrolase</fullName>
    </submittedName>
</protein>
<dbReference type="AlphaFoldDB" id="A0A973A7E8"/>
<dbReference type="GO" id="GO:0046464">
    <property type="term" value="P:acylglycerol catabolic process"/>
    <property type="evidence" value="ECO:0007669"/>
    <property type="project" value="TreeGrafter"/>
</dbReference>
<dbReference type="GO" id="GO:0016020">
    <property type="term" value="C:membrane"/>
    <property type="evidence" value="ECO:0007669"/>
    <property type="project" value="TreeGrafter"/>
</dbReference>
<dbReference type="PANTHER" id="PTHR43798">
    <property type="entry name" value="MONOACYLGLYCEROL LIPASE"/>
    <property type="match status" value="1"/>
</dbReference>
<dbReference type="Proteomes" id="UP000754644">
    <property type="component" value="Unassembled WGS sequence"/>
</dbReference>
<evidence type="ECO:0000313" key="3">
    <source>
        <dbReference type="Proteomes" id="UP000754644"/>
    </source>
</evidence>
<gene>
    <name evidence="2" type="ORF">HQ497_04715</name>
</gene>
<accession>A0A973A7E8</accession>
<proteinExistence type="predicted"/>
<dbReference type="GO" id="GO:0047372">
    <property type="term" value="F:monoacylglycerol lipase activity"/>
    <property type="evidence" value="ECO:0007669"/>
    <property type="project" value="TreeGrafter"/>
</dbReference>
<dbReference type="Gene3D" id="3.40.50.1820">
    <property type="entry name" value="alpha/beta hydrolase"/>
    <property type="match status" value="1"/>
</dbReference>
<dbReference type="InterPro" id="IPR000073">
    <property type="entry name" value="AB_hydrolase_1"/>
</dbReference>
<comment type="caution">
    <text evidence="2">The sequence shown here is derived from an EMBL/GenBank/DDBJ whole genome shotgun (WGS) entry which is preliminary data.</text>
</comment>
<evidence type="ECO:0000259" key="1">
    <source>
        <dbReference type="Pfam" id="PF00561"/>
    </source>
</evidence>
<organism evidence="2 3">
    <name type="scientific">SAR86 cluster bacterium</name>
    <dbReference type="NCBI Taxonomy" id="2030880"/>
    <lineage>
        <taxon>Bacteria</taxon>
        <taxon>Pseudomonadati</taxon>
        <taxon>Pseudomonadota</taxon>
        <taxon>Gammaproteobacteria</taxon>
        <taxon>SAR86 cluster</taxon>
    </lineage>
</organism>
<sequence length="325" mass="35764">MTTTNESTMTIESAYRIDSSEPGCQVYLRNKRRSDLPETHDAARTVLFVHGATYASTLTFDYEIEGASWMDQLAQQGFDTWCIDLLGYGCSDRPQAMSEPAEDHPPICDTRVAADDVSRAIAFIQHQRNIRQLNLIGYSWGTAIAGTCAGEQPESIRKLVLCGALWVTAGATSGLVPATLGSYRTVDAQAASTRWAQGLSQAEIDSIAPLSRVEHWCTTAINSDPRAGETQPPVLRAPTGVIKDFMHYSASAEPWYAPQKILAPTLIVVGEWDRETTPEQCQTVFSQLDNVPLKRLSIIGGGTHSLFLENHRHELHVVVSDFLKE</sequence>
<dbReference type="PANTHER" id="PTHR43798:SF5">
    <property type="entry name" value="MONOACYLGLYCEROL LIPASE ABHD6"/>
    <property type="match status" value="1"/>
</dbReference>
<dbReference type="SUPFAM" id="SSF53474">
    <property type="entry name" value="alpha/beta-Hydrolases"/>
    <property type="match status" value="1"/>
</dbReference>